<dbReference type="SUPFAM" id="SSF51735">
    <property type="entry name" value="NAD(P)-binding Rossmann-fold domains"/>
    <property type="match status" value="1"/>
</dbReference>
<dbReference type="AlphaFoldDB" id="A0A5A9ZXN2"/>
<keyword evidence="7" id="KW-0119">Carbohydrate metabolism</keyword>
<dbReference type="GO" id="GO:0005975">
    <property type="term" value="P:carbohydrate metabolic process"/>
    <property type="evidence" value="ECO:0007669"/>
    <property type="project" value="InterPro"/>
</dbReference>
<evidence type="ECO:0000256" key="4">
    <source>
        <dbReference type="ARBA" id="ARBA00022801"/>
    </source>
</evidence>
<dbReference type="NCBIfam" id="NF011657">
    <property type="entry name" value="PRK15076.1"/>
    <property type="match status" value="1"/>
</dbReference>
<protein>
    <submittedName>
        <fullName evidence="15">Alpha-glucosidase/alpha-galactosidase</fullName>
    </submittedName>
</protein>
<dbReference type="GO" id="GO:0046872">
    <property type="term" value="F:metal ion binding"/>
    <property type="evidence" value="ECO:0007669"/>
    <property type="project" value="UniProtKB-KW"/>
</dbReference>
<gene>
    <name evidence="15" type="ORF">FGF04_37000</name>
</gene>
<evidence type="ECO:0000313" key="15">
    <source>
        <dbReference type="EMBL" id="KAA0921365.1"/>
    </source>
</evidence>
<sequence>MTLGTTSSTAPGTTSSTAPGTASDATSTAPKIAFIGAGSVVFTQGLLADLLAFPELRGAHIALHDIDAERLATAEGAARQIADRLVPAGASRTRPRVTAHPERRAALRDADFVINIVQVGMGEATRTDFDVPRRHGLRQTIGDTLGIGGIFRALRTFPVLRSLGEDIAEVCPDAWLLNYTNPMAMNVQYLTRATGLTRVVGLCHSVYWTIHDLGELLGVPHEEITYRAAGVNHQAWVLRLEHHGTDLYPLLDELIERDPQLRRRVRVDMYRRLGFYPTETSEHSSEYVPWYLHHDSEVDRLRLPIGAYLGIVDENVAAYERTRRALAAGTPLTVEGTMEYAPQIIHSIVTGTPRTVYGNVPNHGLIDNLPATGTVEVPCLVDGSGVQPTRIGALPAQLAALNRNYLSMNELVVRAALEDDPRSVRQAAMADPATAAALPVERIWDLCDDMVRAHADLLQPALRATLGH</sequence>
<dbReference type="SUPFAM" id="SSF56327">
    <property type="entry name" value="LDH C-terminal domain-like"/>
    <property type="match status" value="1"/>
</dbReference>
<feature type="domain" description="Glycosyl hydrolase family 4 C-terminal" evidence="14">
    <location>
        <begin position="229"/>
        <end position="434"/>
    </location>
</feature>
<dbReference type="GO" id="GO:0004553">
    <property type="term" value="F:hydrolase activity, hydrolyzing O-glycosyl compounds"/>
    <property type="evidence" value="ECO:0007669"/>
    <property type="project" value="InterPro"/>
</dbReference>
<evidence type="ECO:0000256" key="6">
    <source>
        <dbReference type="ARBA" id="ARBA00023211"/>
    </source>
</evidence>
<comment type="caution">
    <text evidence="15">The sequence shown here is derived from an EMBL/GenBank/DDBJ whole genome shotgun (WGS) entry which is preliminary data.</text>
</comment>
<feature type="site" description="Increases basicity of active site Tyr" evidence="11">
    <location>
        <position position="143"/>
    </location>
</feature>
<evidence type="ECO:0000256" key="7">
    <source>
        <dbReference type="ARBA" id="ARBA00023277"/>
    </source>
</evidence>
<dbReference type="GO" id="GO:0016616">
    <property type="term" value="F:oxidoreductase activity, acting on the CH-OH group of donors, NAD or NADP as acceptor"/>
    <property type="evidence" value="ECO:0007669"/>
    <property type="project" value="InterPro"/>
</dbReference>
<evidence type="ECO:0000256" key="9">
    <source>
        <dbReference type="PIRSR" id="PIRSR601088-2"/>
    </source>
</evidence>
<dbReference type="InterPro" id="IPR022616">
    <property type="entry name" value="Glyco_hydro_4_C"/>
</dbReference>
<keyword evidence="3 10" id="KW-0479">Metal-binding</keyword>
<keyword evidence="16" id="KW-1185">Reference proteome</keyword>
<dbReference type="CDD" id="cd05297">
    <property type="entry name" value="GH4_alpha_glucosidase_galactosidase"/>
    <property type="match status" value="1"/>
</dbReference>
<dbReference type="EMBL" id="VDFC01000085">
    <property type="protein sequence ID" value="KAA0921365.1"/>
    <property type="molecule type" value="Genomic_DNA"/>
</dbReference>
<evidence type="ECO:0000256" key="10">
    <source>
        <dbReference type="PIRSR" id="PIRSR601088-3"/>
    </source>
</evidence>
<dbReference type="OrthoDB" id="9767022at2"/>
<name>A0A5A9ZXN2_9ACTN</name>
<keyword evidence="8 12" id="KW-0326">Glycosidase</keyword>
<evidence type="ECO:0000256" key="1">
    <source>
        <dbReference type="ARBA" id="ARBA00001936"/>
    </source>
</evidence>
<dbReference type="InterPro" id="IPR001088">
    <property type="entry name" value="Glyco_hydro_4"/>
</dbReference>
<evidence type="ECO:0000259" key="14">
    <source>
        <dbReference type="Pfam" id="PF11975"/>
    </source>
</evidence>
<keyword evidence="10" id="KW-0408">Iron</keyword>
<dbReference type="Gene3D" id="3.90.1820.10">
    <property type="entry name" value="AglA-like glucosidase"/>
    <property type="match status" value="1"/>
</dbReference>
<evidence type="ECO:0000256" key="5">
    <source>
        <dbReference type="ARBA" id="ARBA00023027"/>
    </source>
</evidence>
<feature type="binding site" evidence="10">
    <location>
        <position position="233"/>
    </location>
    <ligand>
        <name>Mn(2+)</name>
        <dbReference type="ChEBI" id="CHEBI:29035"/>
    </ligand>
</feature>
<dbReference type="InterPro" id="IPR015955">
    <property type="entry name" value="Lactate_DH/Glyco_Ohase_4_C"/>
</dbReference>
<keyword evidence="4 12" id="KW-0378">Hydrolase</keyword>
<evidence type="ECO:0000256" key="3">
    <source>
        <dbReference type="ARBA" id="ARBA00022723"/>
    </source>
</evidence>
<dbReference type="PRINTS" id="PR00732">
    <property type="entry name" value="GLHYDRLASE4"/>
</dbReference>
<comment type="cofactor">
    <cofactor evidence="1">
        <name>Mn(2+)</name>
        <dbReference type="ChEBI" id="CHEBI:29035"/>
    </cofactor>
</comment>
<dbReference type="PANTHER" id="PTHR32092">
    <property type="entry name" value="6-PHOSPHO-BETA-GLUCOSIDASE-RELATED"/>
    <property type="match status" value="1"/>
</dbReference>
<dbReference type="InterPro" id="IPR036291">
    <property type="entry name" value="NAD(P)-bd_dom_sf"/>
</dbReference>
<evidence type="ECO:0000256" key="2">
    <source>
        <dbReference type="ARBA" id="ARBA00010141"/>
    </source>
</evidence>
<comment type="similarity">
    <text evidence="2 12">Belongs to the glycosyl hydrolase 4 family.</text>
</comment>
<keyword evidence="6 10" id="KW-0464">Manganese</keyword>
<dbReference type="InterPro" id="IPR053715">
    <property type="entry name" value="GH4_Enzyme_sf"/>
</dbReference>
<keyword evidence="10" id="KW-0170">Cobalt</keyword>
<evidence type="ECO:0000256" key="8">
    <source>
        <dbReference type="ARBA" id="ARBA00023295"/>
    </source>
</evidence>
<proteinExistence type="inferred from homology"/>
<dbReference type="Pfam" id="PF02056">
    <property type="entry name" value="Glyco_hydro_4"/>
    <property type="match status" value="1"/>
</dbReference>
<keyword evidence="5 12" id="KW-0520">NAD</keyword>
<feature type="region of interest" description="Disordered" evidence="13">
    <location>
        <begin position="1"/>
        <end position="25"/>
    </location>
</feature>
<dbReference type="PANTHER" id="PTHR32092:SF6">
    <property type="entry name" value="ALPHA-GALACTOSIDASE"/>
    <property type="match status" value="1"/>
</dbReference>
<comment type="cofactor">
    <cofactor evidence="12">
        <name>NAD(+)</name>
        <dbReference type="ChEBI" id="CHEBI:57540"/>
    </cofactor>
    <text evidence="12">Binds 1 NAD(+) per subunit.</text>
</comment>
<feature type="binding site" evidence="9">
    <location>
        <position position="181"/>
    </location>
    <ligand>
        <name>substrate</name>
    </ligand>
</feature>
<evidence type="ECO:0000256" key="13">
    <source>
        <dbReference type="SAM" id="MobiDB-lite"/>
    </source>
</evidence>
<dbReference type="Pfam" id="PF11975">
    <property type="entry name" value="Glyco_hydro_4C"/>
    <property type="match status" value="1"/>
</dbReference>
<dbReference type="Proteomes" id="UP000324965">
    <property type="component" value="Unassembled WGS sequence"/>
</dbReference>
<evidence type="ECO:0000313" key="16">
    <source>
        <dbReference type="Proteomes" id="UP000324965"/>
    </source>
</evidence>
<evidence type="ECO:0000256" key="12">
    <source>
        <dbReference type="RuleBase" id="RU361152"/>
    </source>
</evidence>
<accession>A0A5A9ZXN2</accession>
<dbReference type="RefSeq" id="WP_149515766.1">
    <property type="nucleotide sequence ID" value="NZ_VDFC01000085.1"/>
</dbReference>
<reference evidence="15 16" key="1">
    <citation type="submission" date="2019-05" db="EMBL/GenBank/DDBJ databases">
        <authorList>
            <person name="Hariharan J."/>
            <person name="Choudoir M.J."/>
            <person name="Diebold P."/>
            <person name="Panke-Buisse K."/>
            <person name="Buckley D.H."/>
        </authorList>
    </citation>
    <scope>NUCLEOTIDE SEQUENCE [LARGE SCALE GENOMIC DNA]</scope>
    <source>
        <strain evidence="15 16">SUN51</strain>
    </source>
</reference>
<organism evidence="15 16">
    <name type="scientific">Streptomyces apricus</name>
    <dbReference type="NCBI Taxonomy" id="1828112"/>
    <lineage>
        <taxon>Bacteria</taxon>
        <taxon>Bacillati</taxon>
        <taxon>Actinomycetota</taxon>
        <taxon>Actinomycetes</taxon>
        <taxon>Kitasatosporales</taxon>
        <taxon>Streptomycetaceae</taxon>
        <taxon>Streptomyces</taxon>
    </lineage>
</organism>
<keyword evidence="10" id="KW-0533">Nickel</keyword>
<feature type="binding site" evidence="10">
    <location>
        <position position="203"/>
    </location>
    <ligand>
        <name>Mn(2+)</name>
        <dbReference type="ChEBI" id="CHEBI:29035"/>
    </ligand>
</feature>
<evidence type="ECO:0000256" key="11">
    <source>
        <dbReference type="PIRSR" id="PIRSR601088-4"/>
    </source>
</evidence>